<dbReference type="CDD" id="cd01837">
    <property type="entry name" value="SGNH_plant_lipase_like"/>
    <property type="match status" value="1"/>
</dbReference>
<dbReference type="PROSITE" id="PS01098">
    <property type="entry name" value="LIPASE_GDSL_SER"/>
    <property type="match status" value="1"/>
</dbReference>
<evidence type="ECO:0000313" key="10">
    <source>
        <dbReference type="RefSeq" id="XP_048328849.2"/>
    </source>
</evidence>
<feature type="chain" id="PRO_5045274316" evidence="8">
    <location>
        <begin position="24"/>
        <end position="366"/>
    </location>
</feature>
<dbReference type="InterPro" id="IPR008265">
    <property type="entry name" value="Lipase_GDSL_AS"/>
</dbReference>
<accession>A0ABM3II11</accession>
<reference evidence="10" key="2">
    <citation type="submission" date="2025-08" db="UniProtKB">
        <authorList>
            <consortium name="RefSeq"/>
        </authorList>
    </citation>
    <scope>IDENTIFICATION</scope>
    <source>
        <tissue evidence="10">Seedling</tissue>
    </source>
</reference>
<evidence type="ECO:0000256" key="6">
    <source>
        <dbReference type="ARBA" id="ARBA00022963"/>
    </source>
</evidence>
<evidence type="ECO:0000256" key="4">
    <source>
        <dbReference type="ARBA" id="ARBA00022729"/>
    </source>
</evidence>
<evidence type="ECO:0000256" key="2">
    <source>
        <dbReference type="ARBA" id="ARBA00008668"/>
    </source>
</evidence>
<reference evidence="9" key="1">
    <citation type="submission" date="2025-05" db="UniProtKB">
        <authorList>
            <consortium name="RefSeq"/>
        </authorList>
    </citation>
    <scope>NUCLEOTIDE SEQUENCE [LARGE SCALE GENOMIC DNA]</scope>
</reference>
<keyword evidence="7" id="KW-0443">Lipid metabolism</keyword>
<dbReference type="Proteomes" id="UP001652623">
    <property type="component" value="Chromosome 1"/>
</dbReference>
<dbReference type="PANTHER" id="PTHR45650">
    <property type="entry name" value="GDSL-LIKE LIPASE/ACYLHYDROLASE-RELATED"/>
    <property type="match status" value="1"/>
</dbReference>
<keyword evidence="4 8" id="KW-0732">Signal</keyword>
<keyword evidence="9" id="KW-1185">Reference proteome</keyword>
<evidence type="ECO:0000256" key="5">
    <source>
        <dbReference type="ARBA" id="ARBA00022801"/>
    </source>
</evidence>
<dbReference type="GeneID" id="107420089"/>
<evidence type="ECO:0000256" key="3">
    <source>
        <dbReference type="ARBA" id="ARBA00022525"/>
    </source>
</evidence>
<evidence type="ECO:0000256" key="7">
    <source>
        <dbReference type="ARBA" id="ARBA00023098"/>
    </source>
</evidence>
<dbReference type="SUPFAM" id="SSF52266">
    <property type="entry name" value="SGNH hydrolase"/>
    <property type="match status" value="1"/>
</dbReference>
<keyword evidence="5" id="KW-0378">Hydrolase</keyword>
<gene>
    <name evidence="10" type="primary">LOC107420089</name>
</gene>
<evidence type="ECO:0000256" key="1">
    <source>
        <dbReference type="ARBA" id="ARBA00004613"/>
    </source>
</evidence>
<keyword evidence="3" id="KW-0964">Secreted</keyword>
<sequence>MAFELTKIFWGFLTLLLVSNLQCNYLVEGVSQVPCLFIFGDSLLDTGNNNLLPTLSKVNYLPYGIDFPRGPTGRFSNGRNYADVVAELLGFEKYLPVPFASATSGTDILKGVNYASGSSGIRDESGYTEGARISLNLQLLNHKIIVARIVQILGNKELAAQHLSKCVYLVGIGSNDYANNYFLPQFYPTSRLFTPERYSIVLIQQLRLQLQTLYNLGARKLALSGLSLIGCTPYEVATYGTNGGPCVDNINIAVQLFNTRLRSLVDDLNANFSNFKSIYINNYEIQSSTNASSGNLIVRNATCCEVVIGQVRCIPFGNTCANRNEYVFWDAFHPTEVASVAFASRAYKALLPTDAYPYDISQLALA</sequence>
<name>A0ABM3II11_ZIZJJ</name>
<dbReference type="PANTHER" id="PTHR45650:SF9">
    <property type="entry name" value="SGNH HYDROLASE-TYPE ESTERASE DOMAIN-CONTAINING PROTEIN"/>
    <property type="match status" value="1"/>
</dbReference>
<comment type="subcellular location">
    <subcellularLocation>
        <location evidence="1">Secreted</location>
    </subcellularLocation>
</comment>
<keyword evidence="6" id="KW-0442">Lipid degradation</keyword>
<comment type="similarity">
    <text evidence="2">Belongs to the 'GDSL' lipolytic enzyme family.</text>
</comment>
<protein>
    <submittedName>
        <fullName evidence="10">GDSL esterase/lipase At1g29670</fullName>
    </submittedName>
</protein>
<dbReference type="InterPro" id="IPR051238">
    <property type="entry name" value="GDSL_esterase/lipase"/>
</dbReference>
<feature type="signal peptide" evidence="8">
    <location>
        <begin position="1"/>
        <end position="23"/>
    </location>
</feature>
<dbReference type="InterPro" id="IPR035669">
    <property type="entry name" value="SGNH_plant_lipase-like"/>
</dbReference>
<dbReference type="Pfam" id="PF00657">
    <property type="entry name" value="Lipase_GDSL"/>
    <property type="match status" value="1"/>
</dbReference>
<evidence type="ECO:0000313" key="9">
    <source>
        <dbReference type="Proteomes" id="UP001652623"/>
    </source>
</evidence>
<dbReference type="RefSeq" id="XP_048328849.2">
    <property type="nucleotide sequence ID" value="XM_048472892.2"/>
</dbReference>
<organism evidence="9 10">
    <name type="scientific">Ziziphus jujuba</name>
    <name type="common">Chinese jujube</name>
    <name type="synonym">Ziziphus sativa</name>
    <dbReference type="NCBI Taxonomy" id="326968"/>
    <lineage>
        <taxon>Eukaryota</taxon>
        <taxon>Viridiplantae</taxon>
        <taxon>Streptophyta</taxon>
        <taxon>Embryophyta</taxon>
        <taxon>Tracheophyta</taxon>
        <taxon>Spermatophyta</taxon>
        <taxon>Magnoliopsida</taxon>
        <taxon>eudicotyledons</taxon>
        <taxon>Gunneridae</taxon>
        <taxon>Pentapetalae</taxon>
        <taxon>rosids</taxon>
        <taxon>fabids</taxon>
        <taxon>Rosales</taxon>
        <taxon>Rhamnaceae</taxon>
        <taxon>Paliureae</taxon>
        <taxon>Ziziphus</taxon>
    </lineage>
</organism>
<evidence type="ECO:0000256" key="8">
    <source>
        <dbReference type="SAM" id="SignalP"/>
    </source>
</evidence>
<dbReference type="InterPro" id="IPR036514">
    <property type="entry name" value="SGNH_hydro_sf"/>
</dbReference>
<proteinExistence type="inferred from homology"/>
<dbReference type="Gene3D" id="3.40.50.1110">
    <property type="entry name" value="SGNH hydrolase"/>
    <property type="match status" value="1"/>
</dbReference>
<dbReference type="InterPro" id="IPR001087">
    <property type="entry name" value="GDSL"/>
</dbReference>